<comment type="caution">
    <text evidence="13">The sequence shown here is derived from an EMBL/GenBank/DDBJ whole genome shotgun (WGS) entry which is preliminary data.</text>
</comment>
<evidence type="ECO:0000313" key="13">
    <source>
        <dbReference type="EMBL" id="HIZ07320.1"/>
    </source>
</evidence>
<feature type="transmembrane region" description="Helical" evidence="10">
    <location>
        <begin position="52"/>
        <end position="72"/>
    </location>
</feature>
<dbReference type="InterPro" id="IPR003439">
    <property type="entry name" value="ABC_transporter-like_ATP-bd"/>
</dbReference>
<dbReference type="Pfam" id="PF00005">
    <property type="entry name" value="ABC_tran"/>
    <property type="match status" value="1"/>
</dbReference>
<evidence type="ECO:0000256" key="8">
    <source>
        <dbReference type="ARBA" id="ARBA00023136"/>
    </source>
</evidence>
<dbReference type="InterPro" id="IPR039421">
    <property type="entry name" value="Type_1_exporter"/>
</dbReference>
<reference evidence="13" key="1">
    <citation type="journal article" date="2021" name="PeerJ">
        <title>Extensive microbial diversity within the chicken gut microbiome revealed by metagenomics and culture.</title>
        <authorList>
            <person name="Gilroy R."/>
            <person name="Ravi A."/>
            <person name="Getino M."/>
            <person name="Pursley I."/>
            <person name="Horton D.L."/>
            <person name="Alikhan N.F."/>
            <person name="Baker D."/>
            <person name="Gharbi K."/>
            <person name="Hall N."/>
            <person name="Watson M."/>
            <person name="Adriaenssens E.M."/>
            <person name="Foster-Nyarko E."/>
            <person name="Jarju S."/>
            <person name="Secka A."/>
            <person name="Antonio M."/>
            <person name="Oren A."/>
            <person name="Chaudhuri R.R."/>
            <person name="La Ragione R."/>
            <person name="Hildebrand F."/>
            <person name="Pallen M.J."/>
        </authorList>
    </citation>
    <scope>NUCLEOTIDE SEQUENCE</scope>
    <source>
        <strain evidence="13">CHK192-9172</strain>
    </source>
</reference>
<reference evidence="13" key="2">
    <citation type="submission" date="2021-04" db="EMBL/GenBank/DDBJ databases">
        <authorList>
            <person name="Gilroy R."/>
        </authorList>
    </citation>
    <scope>NUCLEOTIDE SEQUENCE</scope>
    <source>
        <strain evidence="13">CHK192-9172</strain>
    </source>
</reference>
<dbReference type="SUPFAM" id="SSF90123">
    <property type="entry name" value="ABC transporter transmembrane region"/>
    <property type="match status" value="1"/>
</dbReference>
<dbReference type="PROSITE" id="PS50929">
    <property type="entry name" value="ABC_TM1F"/>
    <property type="match status" value="1"/>
</dbReference>
<feature type="transmembrane region" description="Helical" evidence="10">
    <location>
        <begin position="20"/>
        <end position="40"/>
    </location>
</feature>
<keyword evidence="8 10" id="KW-0472">Membrane</keyword>
<proteinExistence type="predicted"/>
<evidence type="ECO:0000256" key="6">
    <source>
        <dbReference type="ARBA" id="ARBA00022840"/>
    </source>
</evidence>
<feature type="coiled-coil region" evidence="9">
    <location>
        <begin position="208"/>
        <end position="235"/>
    </location>
</feature>
<evidence type="ECO:0000256" key="9">
    <source>
        <dbReference type="SAM" id="Coils"/>
    </source>
</evidence>
<dbReference type="EMBL" id="DXCH01000144">
    <property type="protein sequence ID" value="HIZ07320.1"/>
    <property type="molecule type" value="Genomic_DNA"/>
</dbReference>
<keyword evidence="5" id="KW-0547">Nucleotide-binding</keyword>
<dbReference type="GO" id="GO:0016887">
    <property type="term" value="F:ATP hydrolysis activity"/>
    <property type="evidence" value="ECO:0007669"/>
    <property type="project" value="InterPro"/>
</dbReference>
<dbReference type="PANTHER" id="PTHR43394">
    <property type="entry name" value="ATP-DEPENDENT PERMEASE MDL1, MITOCHONDRIAL"/>
    <property type="match status" value="1"/>
</dbReference>
<evidence type="ECO:0000256" key="4">
    <source>
        <dbReference type="ARBA" id="ARBA00022692"/>
    </source>
</evidence>
<dbReference type="InterPro" id="IPR011527">
    <property type="entry name" value="ABC1_TM_dom"/>
</dbReference>
<keyword evidence="7 10" id="KW-1133">Transmembrane helix</keyword>
<evidence type="ECO:0000313" key="14">
    <source>
        <dbReference type="Proteomes" id="UP000824024"/>
    </source>
</evidence>
<dbReference type="CDD" id="cd18548">
    <property type="entry name" value="ABC_6TM_Tm287_like"/>
    <property type="match status" value="1"/>
</dbReference>
<dbReference type="InterPro" id="IPR027417">
    <property type="entry name" value="P-loop_NTPase"/>
</dbReference>
<evidence type="ECO:0000256" key="2">
    <source>
        <dbReference type="ARBA" id="ARBA00022448"/>
    </source>
</evidence>
<keyword evidence="3" id="KW-1003">Cell membrane</keyword>
<dbReference type="FunFam" id="3.40.50.300:FF:000854">
    <property type="entry name" value="Multidrug ABC transporter ATP-binding protein"/>
    <property type="match status" value="1"/>
</dbReference>
<sequence>MRYLAKYLKPYRRQCVVGPICKLIEAILELILPTIMAYMINDGVVHQDRSVVARLGILMIAMVFIGFGFSMVCQYNAALASQGFGTDMRNLMFAHIQKFSYQDIEHFGTSSLVNRLSNDINQLQLAVAMLIRLVIRSPFIVIGAVVMAMFLDFRLSLILLAAVPFIGLILFLFIRFSTPLYKIYQKKLDKFASILQDYFSGIRVIRAFVSQKREKKRVMENINDLQAQMMKVARLSALLNPCTALVINGAVIILLYQGAFQIQSGVLEPGTIVAFINYASSILIALVALSNLIVIFTKAGASAQRVKEVLQYEPTMEEGRETIAPEEKAHTEDVLQFDHVSFSYGDGEEAVTDIDIKIRRGETIGIIGGTGAGKTTLVNLMCRFYDPGRGSVKLYGRELPRLRNEEIRRCISVVPQVNELFYGTIRENIAFGREDTSDEDILQALEDAQASEFIRELPQKLDTIVERGGANFSGGQRQRLCIARALLRGPAILILDDSSSALDFKTDAGLRHAIRDHLPDTTKIIVSQRVGTLLACDRILVMKDGKAAGFAKHSLLFDTCQAYRDICDTQEIGKEGAV</sequence>
<feature type="domain" description="ABC transporter" evidence="11">
    <location>
        <begin position="335"/>
        <end position="569"/>
    </location>
</feature>
<keyword evidence="4 10" id="KW-0812">Transmembrane</keyword>
<dbReference type="PROSITE" id="PS50893">
    <property type="entry name" value="ABC_TRANSPORTER_2"/>
    <property type="match status" value="1"/>
</dbReference>
<evidence type="ECO:0000256" key="3">
    <source>
        <dbReference type="ARBA" id="ARBA00022475"/>
    </source>
</evidence>
<evidence type="ECO:0000256" key="1">
    <source>
        <dbReference type="ARBA" id="ARBA00004651"/>
    </source>
</evidence>
<feature type="transmembrane region" description="Helical" evidence="10">
    <location>
        <begin position="272"/>
        <end position="297"/>
    </location>
</feature>
<feature type="transmembrane region" description="Helical" evidence="10">
    <location>
        <begin position="157"/>
        <end position="177"/>
    </location>
</feature>
<dbReference type="Proteomes" id="UP000824024">
    <property type="component" value="Unassembled WGS sequence"/>
</dbReference>
<accession>A0A9D2D2J8</accession>
<keyword evidence="2" id="KW-0813">Transport</keyword>
<protein>
    <submittedName>
        <fullName evidence="13">ABC transporter ATP-binding protein/permease</fullName>
    </submittedName>
</protein>
<feature type="transmembrane region" description="Helical" evidence="10">
    <location>
        <begin position="125"/>
        <end position="151"/>
    </location>
</feature>
<gene>
    <name evidence="13" type="ORF">IAA08_05225</name>
</gene>
<feature type="transmembrane region" description="Helical" evidence="10">
    <location>
        <begin position="238"/>
        <end position="260"/>
    </location>
</feature>
<dbReference type="GO" id="GO:0005886">
    <property type="term" value="C:plasma membrane"/>
    <property type="evidence" value="ECO:0007669"/>
    <property type="project" value="UniProtKB-SubCell"/>
</dbReference>
<keyword evidence="9" id="KW-0175">Coiled coil</keyword>
<organism evidence="13 14">
    <name type="scientific">Candidatus Eubacterium avistercoris</name>
    <dbReference type="NCBI Taxonomy" id="2838567"/>
    <lineage>
        <taxon>Bacteria</taxon>
        <taxon>Bacillati</taxon>
        <taxon>Bacillota</taxon>
        <taxon>Clostridia</taxon>
        <taxon>Eubacteriales</taxon>
        <taxon>Eubacteriaceae</taxon>
        <taxon>Eubacterium</taxon>
    </lineage>
</organism>
<evidence type="ECO:0000256" key="10">
    <source>
        <dbReference type="SAM" id="Phobius"/>
    </source>
</evidence>
<dbReference type="PROSITE" id="PS00211">
    <property type="entry name" value="ABC_TRANSPORTER_1"/>
    <property type="match status" value="1"/>
</dbReference>
<dbReference type="Pfam" id="PF00664">
    <property type="entry name" value="ABC_membrane"/>
    <property type="match status" value="1"/>
</dbReference>
<keyword evidence="6 13" id="KW-0067">ATP-binding</keyword>
<dbReference type="GO" id="GO:0005524">
    <property type="term" value="F:ATP binding"/>
    <property type="evidence" value="ECO:0007669"/>
    <property type="project" value="UniProtKB-KW"/>
</dbReference>
<evidence type="ECO:0000259" key="11">
    <source>
        <dbReference type="PROSITE" id="PS50893"/>
    </source>
</evidence>
<dbReference type="Gene3D" id="1.20.1560.10">
    <property type="entry name" value="ABC transporter type 1, transmembrane domain"/>
    <property type="match status" value="1"/>
</dbReference>
<dbReference type="InterPro" id="IPR017871">
    <property type="entry name" value="ABC_transporter-like_CS"/>
</dbReference>
<evidence type="ECO:0000256" key="7">
    <source>
        <dbReference type="ARBA" id="ARBA00022989"/>
    </source>
</evidence>
<dbReference type="InterPro" id="IPR003593">
    <property type="entry name" value="AAA+_ATPase"/>
</dbReference>
<comment type="subcellular location">
    <subcellularLocation>
        <location evidence="1">Cell membrane</location>
        <topology evidence="1">Multi-pass membrane protein</topology>
    </subcellularLocation>
</comment>
<dbReference type="SMART" id="SM00382">
    <property type="entry name" value="AAA"/>
    <property type="match status" value="1"/>
</dbReference>
<dbReference type="AlphaFoldDB" id="A0A9D2D2J8"/>
<dbReference type="GO" id="GO:0015421">
    <property type="term" value="F:ABC-type oligopeptide transporter activity"/>
    <property type="evidence" value="ECO:0007669"/>
    <property type="project" value="TreeGrafter"/>
</dbReference>
<evidence type="ECO:0000259" key="12">
    <source>
        <dbReference type="PROSITE" id="PS50929"/>
    </source>
</evidence>
<dbReference type="Gene3D" id="3.40.50.300">
    <property type="entry name" value="P-loop containing nucleotide triphosphate hydrolases"/>
    <property type="match status" value="1"/>
</dbReference>
<evidence type="ECO:0000256" key="5">
    <source>
        <dbReference type="ARBA" id="ARBA00022741"/>
    </source>
</evidence>
<dbReference type="SUPFAM" id="SSF52540">
    <property type="entry name" value="P-loop containing nucleoside triphosphate hydrolases"/>
    <property type="match status" value="1"/>
</dbReference>
<feature type="domain" description="ABC transmembrane type-1" evidence="12">
    <location>
        <begin position="16"/>
        <end position="298"/>
    </location>
</feature>
<name>A0A9D2D2J8_9FIRM</name>
<dbReference type="InterPro" id="IPR036640">
    <property type="entry name" value="ABC1_TM_sf"/>
</dbReference>
<dbReference type="PANTHER" id="PTHR43394:SF1">
    <property type="entry name" value="ATP-BINDING CASSETTE SUB-FAMILY B MEMBER 10, MITOCHONDRIAL"/>
    <property type="match status" value="1"/>
</dbReference>